<organism evidence="2 3">
    <name type="scientific">Candidatus Gemmiger excrementipullorum</name>
    <dbReference type="NCBI Taxonomy" id="2838610"/>
    <lineage>
        <taxon>Bacteria</taxon>
        <taxon>Bacillati</taxon>
        <taxon>Bacillota</taxon>
        <taxon>Clostridia</taxon>
        <taxon>Eubacteriales</taxon>
        <taxon>Gemmiger</taxon>
    </lineage>
</organism>
<dbReference type="AlphaFoldDB" id="A0A9D1XZS6"/>
<proteinExistence type="predicted"/>
<protein>
    <submittedName>
        <fullName evidence="2">Aldolase catalytic domain-containing protein</fullName>
    </submittedName>
</protein>
<reference evidence="2" key="2">
    <citation type="submission" date="2021-04" db="EMBL/GenBank/DDBJ databases">
        <authorList>
            <person name="Gilroy R."/>
        </authorList>
    </citation>
    <scope>NUCLEOTIDE SEQUENCE</scope>
    <source>
        <strain evidence="2">ChiHecec2B26-7398</strain>
    </source>
</reference>
<sequence length="525" mass="57879">MPDIKLLDCTLRDGGYVNDWRWGFAPARQIIRTLTRAGADIVEVGFLRNVGEYDPDVTVCNTIEELNRLLPDDTRQTMYSGMAMRSNYDIAKLSAYDGHGIEMIRITAHDYDIREGMDFAREVKARGYKLSINPINIMGYADKDILWILDQVNAIQPYQFSIVDTFGSMRRHDLERIVSLVDHNLDPSIRVGLHLHENMALSFCLAQEFLDKRLRRGTTVDASLMGMGRIPGNLPIELVADYMNDTLGAHYDIDELMDAIQDHIAPIKGETQWGYTPAYFLSARYNLHRNYAEHYLAKGDLTNRDINHILAGIDDGKKTVFDKTYADRLYAEYQGRRVDDAAALNALKTAFGGKRVLVLAPGATLADPAAQERVAALRGAENGADVAVSANFVPEFLTPDYAFFTNSKRLDKMGAFPCPAILTSNLRPQVQPGQCCVVGYDRVAGAFAQGGNSVVMLLRLLALCGAKAVLLAGADGYAPGKPAYADASLHAHTGRGAAFHTAMAEAIRACGVPVTFVTPSEYERV</sequence>
<evidence type="ECO:0000313" key="3">
    <source>
        <dbReference type="Proteomes" id="UP000886751"/>
    </source>
</evidence>
<accession>A0A9D1XZS6</accession>
<gene>
    <name evidence="2" type="ORF">H9846_02315</name>
</gene>
<feature type="domain" description="Pyruvate carboxyltransferase" evidence="1">
    <location>
        <begin position="4"/>
        <end position="257"/>
    </location>
</feature>
<comment type="caution">
    <text evidence="2">The sequence shown here is derived from an EMBL/GenBank/DDBJ whole genome shotgun (WGS) entry which is preliminary data.</text>
</comment>
<name>A0A9D1XZS6_9FIRM</name>
<dbReference type="GO" id="GO:0003824">
    <property type="term" value="F:catalytic activity"/>
    <property type="evidence" value="ECO:0007669"/>
    <property type="project" value="InterPro"/>
</dbReference>
<dbReference type="Proteomes" id="UP000886751">
    <property type="component" value="Unassembled WGS sequence"/>
</dbReference>
<dbReference type="InterPro" id="IPR000891">
    <property type="entry name" value="PYR_CT"/>
</dbReference>
<dbReference type="Gene3D" id="3.20.20.70">
    <property type="entry name" value="Aldolase class I"/>
    <property type="match status" value="1"/>
</dbReference>
<dbReference type="Pfam" id="PF00682">
    <property type="entry name" value="HMGL-like"/>
    <property type="match status" value="1"/>
</dbReference>
<reference evidence="2" key="1">
    <citation type="journal article" date="2021" name="PeerJ">
        <title>Extensive microbial diversity within the chicken gut microbiome revealed by metagenomics and culture.</title>
        <authorList>
            <person name="Gilroy R."/>
            <person name="Ravi A."/>
            <person name="Getino M."/>
            <person name="Pursley I."/>
            <person name="Horton D.L."/>
            <person name="Alikhan N.F."/>
            <person name="Baker D."/>
            <person name="Gharbi K."/>
            <person name="Hall N."/>
            <person name="Watson M."/>
            <person name="Adriaenssens E.M."/>
            <person name="Foster-Nyarko E."/>
            <person name="Jarju S."/>
            <person name="Secka A."/>
            <person name="Antonio M."/>
            <person name="Oren A."/>
            <person name="Chaudhuri R.R."/>
            <person name="La Ragione R."/>
            <person name="Hildebrand F."/>
            <person name="Pallen M.J."/>
        </authorList>
    </citation>
    <scope>NUCLEOTIDE SEQUENCE</scope>
    <source>
        <strain evidence="2">ChiHecec2B26-7398</strain>
    </source>
</reference>
<dbReference type="EMBL" id="DXEI01000039">
    <property type="protein sequence ID" value="HIX94271.1"/>
    <property type="molecule type" value="Genomic_DNA"/>
</dbReference>
<dbReference type="InterPro" id="IPR013785">
    <property type="entry name" value="Aldolase_TIM"/>
</dbReference>
<evidence type="ECO:0000313" key="2">
    <source>
        <dbReference type="EMBL" id="HIX94271.1"/>
    </source>
</evidence>
<dbReference type="CDD" id="cd07944">
    <property type="entry name" value="DRE_TIM_HOA_like"/>
    <property type="match status" value="1"/>
</dbReference>
<dbReference type="SUPFAM" id="SSF51569">
    <property type="entry name" value="Aldolase"/>
    <property type="match status" value="1"/>
</dbReference>
<evidence type="ECO:0000259" key="1">
    <source>
        <dbReference type="Pfam" id="PF00682"/>
    </source>
</evidence>